<dbReference type="EMBL" id="JAQRFI010000003">
    <property type="protein sequence ID" value="MDC9588137.1"/>
    <property type="molecule type" value="Genomic_DNA"/>
</dbReference>
<reference evidence="2 3" key="1">
    <citation type="submission" date="2023-02" db="EMBL/GenBank/DDBJ databases">
        <title>Entomopathogenic bacteria.</title>
        <authorList>
            <person name="Machado R.A."/>
        </authorList>
    </citation>
    <scope>NUCLEOTIDE SEQUENCE [LARGE SCALE GENOMIC DNA]</scope>
    <source>
        <strain evidence="2 3">XENO-10</strain>
    </source>
</reference>
<keyword evidence="3" id="KW-1185">Reference proteome</keyword>
<evidence type="ECO:0000256" key="1">
    <source>
        <dbReference type="SAM" id="Phobius"/>
    </source>
</evidence>
<feature type="transmembrane region" description="Helical" evidence="1">
    <location>
        <begin position="66"/>
        <end position="89"/>
    </location>
</feature>
<keyword evidence="1" id="KW-1133">Transmembrane helix</keyword>
<evidence type="ECO:0000313" key="2">
    <source>
        <dbReference type="EMBL" id="MDC9588137.1"/>
    </source>
</evidence>
<dbReference type="Proteomes" id="UP001217178">
    <property type="component" value="Unassembled WGS sequence"/>
</dbReference>
<sequence length="98" mass="10731">MIFGSILLPASEQKQTKFIDGYSVLLSIQARLALETLAGAYAVADSLLGIERQLLVDAAKYSFTNAIYMTSWLTAILTGIVALVAWHLIRKSEKTNIV</sequence>
<gene>
    <name evidence="2" type="ORF">PSI23_02115</name>
</gene>
<accession>A0ABT5LAS1</accession>
<evidence type="ECO:0000313" key="3">
    <source>
        <dbReference type="Proteomes" id="UP001217178"/>
    </source>
</evidence>
<evidence type="ECO:0008006" key="4">
    <source>
        <dbReference type="Google" id="ProtNLM"/>
    </source>
</evidence>
<keyword evidence="1" id="KW-0472">Membrane</keyword>
<proteinExistence type="predicted"/>
<comment type="caution">
    <text evidence="2">The sequence shown here is derived from an EMBL/GenBank/DDBJ whole genome shotgun (WGS) entry which is preliminary data.</text>
</comment>
<keyword evidence="1" id="KW-0812">Transmembrane</keyword>
<name>A0ABT5LAS1_9GAMM</name>
<organism evidence="2 3">
    <name type="scientific">Xenorhabdus yunnanensis</name>
    <dbReference type="NCBI Taxonomy" id="3025878"/>
    <lineage>
        <taxon>Bacteria</taxon>
        <taxon>Pseudomonadati</taxon>
        <taxon>Pseudomonadota</taxon>
        <taxon>Gammaproteobacteria</taxon>
        <taxon>Enterobacterales</taxon>
        <taxon>Morganellaceae</taxon>
        <taxon>Xenorhabdus</taxon>
    </lineage>
</organism>
<protein>
    <recommendedName>
        <fullName evidence="4">MFS transporter</fullName>
    </recommendedName>
</protein>